<dbReference type="PANTHER" id="PTHR14226">
    <property type="entry name" value="NEUROPATHY TARGET ESTERASE/SWISS CHEESE D.MELANOGASTER"/>
    <property type="match status" value="1"/>
</dbReference>
<dbReference type="KEGG" id="tps:THAPS_23441"/>
<keyword evidence="5" id="KW-0732">Signal</keyword>
<evidence type="ECO:0000256" key="2">
    <source>
        <dbReference type="ARBA" id="ARBA00022963"/>
    </source>
</evidence>
<dbReference type="GO" id="GO:0016042">
    <property type="term" value="P:lipid catabolic process"/>
    <property type="evidence" value="ECO:0007669"/>
    <property type="project" value="UniProtKB-KW"/>
</dbReference>
<proteinExistence type="predicted"/>
<feature type="signal peptide" evidence="5">
    <location>
        <begin position="1"/>
        <end position="31"/>
    </location>
</feature>
<dbReference type="GO" id="GO:0052689">
    <property type="term" value="F:carboxylic ester hydrolase activity"/>
    <property type="evidence" value="ECO:0007669"/>
    <property type="project" value="UniProtKB-ARBA"/>
</dbReference>
<dbReference type="Pfam" id="PF01734">
    <property type="entry name" value="Patatin"/>
    <property type="match status" value="1"/>
</dbReference>
<feature type="chain" id="PRO_5002841398" description="PNPLA domain-containing protein" evidence="5">
    <location>
        <begin position="32"/>
        <end position="889"/>
    </location>
</feature>
<dbReference type="GeneID" id="7449215"/>
<evidence type="ECO:0000256" key="3">
    <source>
        <dbReference type="ARBA" id="ARBA00023098"/>
    </source>
</evidence>
<dbReference type="PaxDb" id="35128-Thaps23441"/>
<dbReference type="OMA" id="QQYLYAE"/>
<dbReference type="InterPro" id="IPR016035">
    <property type="entry name" value="Acyl_Trfase/lysoPLipase"/>
</dbReference>
<name>B5YMT6_THAPS</name>
<sequence length="889" mass="97700">MRTSTGINREMHKSTLLLLILSSVYLPNFESDALSFGRPQKTRKPATAASQSPLGSVDGTDISVIGEYLFEEESHEPSSVFLPQSFPSPSTQYDAVYRPRRHFRRGGRRDFQLNYKDVDDNDLNAEIERQKLHQRITSKLGSLRRSKNKTPSEDFVSIQSDVADVSMQSAEAKGIIELSEPTMPNVGKSNNRKKKPQAVVTNVQELREAILDRGLELRDIDLQYAPPPSLLSSKKNHSTDSDVKVVTLESSGADVEGIDDDPNNREWQLIGNVLAEDEPLSDNNTNNGIAQVNGIFTHDVLNLLHQRYHTHSTPMSRAKNDTATLALAIEGGGMRGAISGGMAAAICCLGLSNAFDSVYGSSAGSIIGSYFVSRQLYLDVYTDVIPAGKDYFVSKAKIISDIFRNMFLSLRGPLGKKLNSKLVERFRTPSTDTNVTTLPPTREGGLNISFVLDSIMCPERGLRPLDLETFAHNDARQSLRIVSSSVELETGMLKSVCFGAKEGYFRDEYANHNADHRQTSSDSLYPEIDSAQADENGYRRGIWACLGASMSVPGAAGNPFRMDLPSSLNANETSPHLCFDAFCYEPVPFRSAVAEGATHVLALRSRPAGFEPKTKPTLYERAVAPLYFRSNGEECHPVAEFFERGGQQYLYAEDVLTCDQGLNAEGPIPIPPAGVLYANPGGSELEKDRSKWKHAHLLPITVPADVPELSTLSQDRDDILAGIRSGFAAAYDALAPVVGLEIGPGMDGMRVAELVFPAADVPHASFLDEQFELPGEKLGNIGVSPMRSLETTLQHNSESLSSDDDTSSFSRRRAARLRRWITSRRALQRFKREVAEETDTDTVATSQPVVKRSDVIFSLLPGVQLGSLPMVAERIQMYLESHSFLDGEL</sequence>
<reference evidence="7 8" key="2">
    <citation type="journal article" date="2008" name="Nature">
        <title>The Phaeodactylum genome reveals the evolutionary history of diatom genomes.</title>
        <authorList>
            <person name="Bowler C."/>
            <person name="Allen A.E."/>
            <person name="Badger J.H."/>
            <person name="Grimwood J."/>
            <person name="Jabbari K."/>
            <person name="Kuo A."/>
            <person name="Maheswari U."/>
            <person name="Martens C."/>
            <person name="Maumus F."/>
            <person name="Otillar R.P."/>
            <person name="Rayko E."/>
            <person name="Salamov A."/>
            <person name="Vandepoele K."/>
            <person name="Beszteri B."/>
            <person name="Gruber A."/>
            <person name="Heijde M."/>
            <person name="Katinka M."/>
            <person name="Mock T."/>
            <person name="Valentin K."/>
            <person name="Verret F."/>
            <person name="Berges J.A."/>
            <person name="Brownlee C."/>
            <person name="Cadoret J.P."/>
            <person name="Chiovitti A."/>
            <person name="Choi C.J."/>
            <person name="Coesel S."/>
            <person name="De Martino A."/>
            <person name="Detter J.C."/>
            <person name="Durkin C."/>
            <person name="Falciatore A."/>
            <person name="Fournet J."/>
            <person name="Haruta M."/>
            <person name="Huysman M.J."/>
            <person name="Jenkins B.D."/>
            <person name="Jiroutova K."/>
            <person name="Jorgensen R.E."/>
            <person name="Joubert Y."/>
            <person name="Kaplan A."/>
            <person name="Kroger N."/>
            <person name="Kroth P.G."/>
            <person name="La Roche J."/>
            <person name="Lindquist E."/>
            <person name="Lommer M."/>
            <person name="Martin-Jezequel V."/>
            <person name="Lopez P.J."/>
            <person name="Lucas S."/>
            <person name="Mangogna M."/>
            <person name="McGinnis K."/>
            <person name="Medlin L.K."/>
            <person name="Montsant A."/>
            <person name="Oudot-Le Secq M.P."/>
            <person name="Napoli C."/>
            <person name="Obornik M."/>
            <person name="Parker M.S."/>
            <person name="Petit J.L."/>
            <person name="Porcel B.M."/>
            <person name="Poulsen N."/>
            <person name="Robison M."/>
            <person name="Rychlewski L."/>
            <person name="Rynearson T.A."/>
            <person name="Schmutz J."/>
            <person name="Shapiro H."/>
            <person name="Siaut M."/>
            <person name="Stanley M."/>
            <person name="Sussman M.R."/>
            <person name="Taylor A.R."/>
            <person name="Vardi A."/>
            <person name="von Dassow P."/>
            <person name="Vyverman W."/>
            <person name="Willis A."/>
            <person name="Wyrwicz L.S."/>
            <person name="Rokhsar D.S."/>
            <person name="Weissenbach J."/>
            <person name="Armbrust E.V."/>
            <person name="Green B.R."/>
            <person name="Van de Peer Y."/>
            <person name="Grigoriev I.V."/>
        </authorList>
    </citation>
    <scope>NUCLEOTIDE SEQUENCE [LARGE SCALE GENOMIC DNA]</scope>
    <source>
        <strain evidence="7 8">CCMP1335</strain>
    </source>
</reference>
<feature type="region of interest" description="Disordered" evidence="4">
    <location>
        <begin position="36"/>
        <end position="58"/>
    </location>
</feature>
<accession>B5YMT6</accession>
<dbReference type="PANTHER" id="PTHR14226:SF64">
    <property type="entry name" value="PNPLA DOMAIN-CONTAINING PROTEIN"/>
    <property type="match status" value="1"/>
</dbReference>
<feature type="domain" description="PNPLA" evidence="6">
    <location>
        <begin position="327"/>
        <end position="591"/>
    </location>
</feature>
<evidence type="ECO:0000259" key="6">
    <source>
        <dbReference type="Pfam" id="PF01734"/>
    </source>
</evidence>
<keyword evidence="8" id="KW-1185">Reference proteome</keyword>
<dbReference type="RefSeq" id="XP_002296150.1">
    <property type="nucleotide sequence ID" value="XM_002296114.1"/>
</dbReference>
<keyword evidence="1" id="KW-0378">Hydrolase</keyword>
<reference evidence="7 8" key="1">
    <citation type="journal article" date="2004" name="Science">
        <title>The genome of the diatom Thalassiosira pseudonana: ecology, evolution, and metabolism.</title>
        <authorList>
            <person name="Armbrust E.V."/>
            <person name="Berges J.A."/>
            <person name="Bowler C."/>
            <person name="Green B.R."/>
            <person name="Martinez D."/>
            <person name="Putnam N.H."/>
            <person name="Zhou S."/>
            <person name="Allen A.E."/>
            <person name="Apt K.E."/>
            <person name="Bechner M."/>
            <person name="Brzezinski M.A."/>
            <person name="Chaal B.K."/>
            <person name="Chiovitti A."/>
            <person name="Davis A.K."/>
            <person name="Demarest M.S."/>
            <person name="Detter J.C."/>
            <person name="Glavina T."/>
            <person name="Goodstein D."/>
            <person name="Hadi M.Z."/>
            <person name="Hellsten U."/>
            <person name="Hildebrand M."/>
            <person name="Jenkins B.D."/>
            <person name="Jurka J."/>
            <person name="Kapitonov V.V."/>
            <person name="Kroger N."/>
            <person name="Lau W.W."/>
            <person name="Lane T.W."/>
            <person name="Larimer F.W."/>
            <person name="Lippmeier J.C."/>
            <person name="Lucas S."/>
            <person name="Medina M."/>
            <person name="Montsant A."/>
            <person name="Obornik M."/>
            <person name="Parker M.S."/>
            <person name="Palenik B."/>
            <person name="Pazour G.J."/>
            <person name="Richardson P.M."/>
            <person name="Rynearson T.A."/>
            <person name="Saito M.A."/>
            <person name="Schwartz D.C."/>
            <person name="Thamatrakoln K."/>
            <person name="Valentin K."/>
            <person name="Vardi A."/>
            <person name="Wilkerson F.P."/>
            <person name="Rokhsar D.S."/>
        </authorList>
    </citation>
    <scope>NUCLEOTIDE SEQUENCE [LARGE SCALE GENOMIC DNA]</scope>
    <source>
        <strain evidence="7 8">CCMP1335</strain>
    </source>
</reference>
<dbReference type="AlphaFoldDB" id="B5YMT6"/>
<keyword evidence="3" id="KW-0443">Lipid metabolism</keyword>
<gene>
    <name evidence="7" type="ORF">THAPS_23441</name>
</gene>
<keyword evidence="2" id="KW-0442">Lipid degradation</keyword>
<protein>
    <recommendedName>
        <fullName evidence="6">PNPLA domain-containing protein</fullName>
    </recommendedName>
</protein>
<dbReference type="InterPro" id="IPR050301">
    <property type="entry name" value="NTE"/>
</dbReference>
<dbReference type="eggNOG" id="ENOG502QZ7H">
    <property type="taxonomic scope" value="Eukaryota"/>
</dbReference>
<evidence type="ECO:0000256" key="4">
    <source>
        <dbReference type="SAM" id="MobiDB-lite"/>
    </source>
</evidence>
<dbReference type="Proteomes" id="UP000001449">
    <property type="component" value="Chromosome 7"/>
</dbReference>
<dbReference type="InterPro" id="IPR002641">
    <property type="entry name" value="PNPLA_dom"/>
</dbReference>
<dbReference type="Gene3D" id="3.40.1090.10">
    <property type="entry name" value="Cytosolic phospholipase A2 catalytic domain"/>
    <property type="match status" value="1"/>
</dbReference>
<evidence type="ECO:0000313" key="8">
    <source>
        <dbReference type="Proteomes" id="UP000001449"/>
    </source>
</evidence>
<dbReference type="HOGENOM" id="CLU_324803_0_0_1"/>
<dbReference type="InParanoid" id="B5YMT6"/>
<evidence type="ECO:0000256" key="1">
    <source>
        <dbReference type="ARBA" id="ARBA00022801"/>
    </source>
</evidence>
<evidence type="ECO:0000256" key="5">
    <source>
        <dbReference type="SAM" id="SignalP"/>
    </source>
</evidence>
<dbReference type="GO" id="GO:0016298">
    <property type="term" value="F:lipase activity"/>
    <property type="evidence" value="ECO:0007669"/>
    <property type="project" value="UniProtKB-ARBA"/>
</dbReference>
<evidence type="ECO:0000313" key="7">
    <source>
        <dbReference type="EMBL" id="ACI64867.1"/>
    </source>
</evidence>
<dbReference type="EMBL" id="CP001160">
    <property type="protein sequence ID" value="ACI64867.1"/>
    <property type="molecule type" value="Genomic_DNA"/>
</dbReference>
<dbReference type="SUPFAM" id="SSF52151">
    <property type="entry name" value="FabD/lysophospholipase-like"/>
    <property type="match status" value="1"/>
</dbReference>
<organism evidence="7 8">
    <name type="scientific">Thalassiosira pseudonana</name>
    <name type="common">Marine diatom</name>
    <name type="synonym">Cyclotella nana</name>
    <dbReference type="NCBI Taxonomy" id="35128"/>
    <lineage>
        <taxon>Eukaryota</taxon>
        <taxon>Sar</taxon>
        <taxon>Stramenopiles</taxon>
        <taxon>Ochrophyta</taxon>
        <taxon>Bacillariophyta</taxon>
        <taxon>Coscinodiscophyceae</taxon>
        <taxon>Thalassiosirophycidae</taxon>
        <taxon>Thalassiosirales</taxon>
        <taxon>Thalassiosiraceae</taxon>
        <taxon>Thalassiosira</taxon>
    </lineage>
</organism>